<dbReference type="Proteomes" id="UP000261875">
    <property type="component" value="Chromosome"/>
</dbReference>
<sequence length="63" mass="6838">MGDNGMGGGMKHVKDLLAAWGNWSSSRIGTEFKACWPLCQQEGDSRPWLSDEEGKIVDQAVGV</sequence>
<accession>A0A2U8I4T3</accession>
<dbReference type="KEGG" id="fsm:CCS41_06230"/>
<dbReference type="OrthoDB" id="6432617at2"/>
<evidence type="ECO:0000313" key="2">
    <source>
        <dbReference type="Proteomes" id="UP000261875"/>
    </source>
</evidence>
<proteinExistence type="predicted"/>
<dbReference type="EMBL" id="CP021659">
    <property type="protein sequence ID" value="AWK14170.1"/>
    <property type="molecule type" value="Genomic_DNA"/>
</dbReference>
<keyword evidence="2" id="KW-1185">Reference proteome</keyword>
<name>A0A2U8I4T3_9GAMM</name>
<protein>
    <submittedName>
        <fullName evidence="1">Uncharacterized protein</fullName>
    </submittedName>
</protein>
<dbReference type="AlphaFoldDB" id="A0A2U8I4T3"/>
<gene>
    <name evidence="1" type="ORF">CCS41_06230</name>
</gene>
<evidence type="ECO:0000313" key="1">
    <source>
        <dbReference type="EMBL" id="AWK14170.1"/>
    </source>
</evidence>
<reference evidence="1 2" key="1">
    <citation type="submission" date="2017-05" db="EMBL/GenBank/DDBJ databases">
        <title>Genome sequence of Candidatus Fukatsuia symbiotica and Candidatus Hamiltonella defensa from Acyrthosiphon pisum strain 5D.</title>
        <authorList>
            <person name="Patel V.A."/>
            <person name="Chevignon G."/>
            <person name="Russell J.A."/>
            <person name="Oliver K.M."/>
        </authorList>
    </citation>
    <scope>NUCLEOTIDE SEQUENCE [LARGE SCALE GENOMIC DNA]</scope>
    <source>
        <strain evidence="1 2">5D</strain>
    </source>
</reference>
<organism evidence="1 2">
    <name type="scientific">Candidatus Fukatsuia symbiotica</name>
    <dbReference type="NCBI Taxonomy" id="1878942"/>
    <lineage>
        <taxon>Bacteria</taxon>
        <taxon>Pseudomonadati</taxon>
        <taxon>Pseudomonadota</taxon>
        <taxon>Gammaproteobacteria</taxon>
        <taxon>Enterobacterales</taxon>
        <taxon>Yersiniaceae</taxon>
        <taxon>Candidatus Fukatsuia</taxon>
    </lineage>
</organism>